<organism evidence="8 9">
    <name type="scientific">Dinoroseobacter shibae (strain DSM 16493 / NCIMB 14021 / DFL 12)</name>
    <dbReference type="NCBI Taxonomy" id="398580"/>
    <lineage>
        <taxon>Bacteria</taxon>
        <taxon>Pseudomonadati</taxon>
        <taxon>Pseudomonadota</taxon>
        <taxon>Alphaproteobacteria</taxon>
        <taxon>Rhodobacterales</taxon>
        <taxon>Roseobacteraceae</taxon>
        <taxon>Dinoroseobacter</taxon>
    </lineage>
</organism>
<dbReference type="AlphaFoldDB" id="A8LSF6"/>
<evidence type="ECO:0000259" key="7">
    <source>
        <dbReference type="Pfam" id="PF06305"/>
    </source>
</evidence>
<proteinExistence type="predicted"/>
<evidence type="ECO:0000313" key="9">
    <source>
        <dbReference type="Proteomes" id="UP000006833"/>
    </source>
</evidence>
<keyword evidence="3 6" id="KW-1133">Transmembrane helix</keyword>
<keyword evidence="2 6" id="KW-0812">Transmembrane</keyword>
<evidence type="ECO:0000256" key="1">
    <source>
        <dbReference type="ARBA" id="ARBA00022475"/>
    </source>
</evidence>
<dbReference type="HOGENOM" id="CLU_154612_1_0_5"/>
<evidence type="ECO:0000256" key="6">
    <source>
        <dbReference type="SAM" id="Phobius"/>
    </source>
</evidence>
<feature type="domain" description="Lipopolysaccharide assembly protein A" evidence="7">
    <location>
        <begin position="23"/>
        <end position="95"/>
    </location>
</feature>
<keyword evidence="9" id="KW-1185">Reference proteome</keyword>
<name>A8LSF6_DINSH</name>
<dbReference type="GO" id="GO:0005886">
    <property type="term" value="C:plasma membrane"/>
    <property type="evidence" value="ECO:0007669"/>
    <property type="project" value="InterPro"/>
</dbReference>
<accession>A8LSF6</accession>
<feature type="coiled-coil region" evidence="5">
    <location>
        <begin position="73"/>
        <end position="100"/>
    </location>
</feature>
<keyword evidence="5" id="KW-0175">Coiled coil</keyword>
<evidence type="ECO:0000256" key="3">
    <source>
        <dbReference type="ARBA" id="ARBA00022989"/>
    </source>
</evidence>
<gene>
    <name evidence="8" type="ordered locus">Dshi_1028</name>
</gene>
<dbReference type="InterPro" id="IPR010445">
    <property type="entry name" value="LapA_dom"/>
</dbReference>
<sequence length="121" mass="13687">MRLIKYAFLAILGICLLTIAFANRDIVTLTLLPANMAAFAGVNFSVQVPLYFVAFGGIAAGLLIGFFWEWLRETKHRNEASRQRTEARRLKREVELMKSRKAVEDGKDEILTLLEDQASAR</sequence>
<evidence type="ECO:0000313" key="8">
    <source>
        <dbReference type="EMBL" id="ABV92770.1"/>
    </source>
</evidence>
<keyword evidence="1" id="KW-1003">Cell membrane</keyword>
<dbReference type="EMBL" id="CP000830">
    <property type="protein sequence ID" value="ABV92770.1"/>
    <property type="molecule type" value="Genomic_DNA"/>
</dbReference>
<dbReference type="Proteomes" id="UP000006833">
    <property type="component" value="Chromosome"/>
</dbReference>
<dbReference type="KEGG" id="dsh:Dshi_1028"/>
<evidence type="ECO:0000256" key="2">
    <source>
        <dbReference type="ARBA" id="ARBA00022692"/>
    </source>
</evidence>
<feature type="transmembrane region" description="Helical" evidence="6">
    <location>
        <begin position="46"/>
        <end position="68"/>
    </location>
</feature>
<keyword evidence="4 6" id="KW-0472">Membrane</keyword>
<dbReference type="Pfam" id="PF06305">
    <property type="entry name" value="LapA_dom"/>
    <property type="match status" value="1"/>
</dbReference>
<dbReference type="eggNOG" id="COG5416">
    <property type="taxonomic scope" value="Bacteria"/>
</dbReference>
<dbReference type="OrthoDB" id="7689797at2"/>
<evidence type="ECO:0000256" key="5">
    <source>
        <dbReference type="SAM" id="Coils"/>
    </source>
</evidence>
<dbReference type="STRING" id="398580.Dshi_1028"/>
<dbReference type="RefSeq" id="WP_012177701.1">
    <property type="nucleotide sequence ID" value="NC_009952.1"/>
</dbReference>
<reference evidence="9" key="1">
    <citation type="journal article" date="2010" name="ISME J.">
        <title>The complete genome sequence of the algal symbiont Dinoroseobacter shibae: a hitchhiker's guide to life in the sea.</title>
        <authorList>
            <person name="Wagner-Dobler I."/>
            <person name="Ballhausen B."/>
            <person name="Berger M."/>
            <person name="Brinkhoff T."/>
            <person name="Buchholz I."/>
            <person name="Bunk B."/>
            <person name="Cypionka H."/>
            <person name="Daniel R."/>
            <person name="Drepper T."/>
            <person name="Gerdts G."/>
            <person name="Hahnke S."/>
            <person name="Han C."/>
            <person name="Jahn D."/>
            <person name="Kalhoefer D."/>
            <person name="Kiss H."/>
            <person name="Klenk H.P."/>
            <person name="Kyrpides N."/>
            <person name="Liebl W."/>
            <person name="Liesegang H."/>
            <person name="Meincke L."/>
            <person name="Pati A."/>
            <person name="Petersen J."/>
            <person name="Piekarski T."/>
            <person name="Pommerenke C."/>
            <person name="Pradella S."/>
            <person name="Pukall R."/>
            <person name="Rabus R."/>
            <person name="Stackebrandt E."/>
            <person name="Thole S."/>
            <person name="Thompson L."/>
            <person name="Tielen P."/>
            <person name="Tomasch J."/>
            <person name="von Jan M."/>
            <person name="Wanphrut N."/>
            <person name="Wichels A."/>
            <person name="Zech H."/>
            <person name="Simon M."/>
        </authorList>
    </citation>
    <scope>NUCLEOTIDE SEQUENCE [LARGE SCALE GENOMIC DNA]</scope>
    <source>
        <strain evidence="9">DSM 16493 / NCIMB 14021 / DFL 12</strain>
    </source>
</reference>
<protein>
    <recommendedName>
        <fullName evidence="7">Lipopolysaccharide assembly protein A domain-containing protein</fullName>
    </recommendedName>
</protein>
<evidence type="ECO:0000256" key="4">
    <source>
        <dbReference type="ARBA" id="ARBA00023136"/>
    </source>
</evidence>